<proteinExistence type="predicted"/>
<dbReference type="InterPro" id="IPR058192">
    <property type="entry name" value="WHD_ROQ1-like"/>
</dbReference>
<dbReference type="Pfam" id="PF01582">
    <property type="entry name" value="TIR"/>
    <property type="match status" value="1"/>
</dbReference>
<keyword evidence="1" id="KW-0433">Leucine-rich repeat</keyword>
<dbReference type="SUPFAM" id="SSF52200">
    <property type="entry name" value="Toll/Interleukin receptor TIR domain"/>
    <property type="match status" value="1"/>
</dbReference>
<dbReference type="EMBL" id="JAYDYQ010000974">
    <property type="protein sequence ID" value="KAK4493041.1"/>
    <property type="molecule type" value="Genomic_DNA"/>
</dbReference>
<dbReference type="PANTHER" id="PTHR11017">
    <property type="entry name" value="LEUCINE-RICH REPEAT-CONTAINING PROTEIN"/>
    <property type="match status" value="1"/>
</dbReference>
<dbReference type="Gene3D" id="1.10.8.430">
    <property type="entry name" value="Helical domain of apoptotic protease-activating factors"/>
    <property type="match status" value="1"/>
</dbReference>
<dbReference type="PROSITE" id="PS50104">
    <property type="entry name" value="TIR"/>
    <property type="match status" value="1"/>
</dbReference>
<comment type="caution">
    <text evidence="4">The sequence shown here is derived from an EMBL/GenBank/DDBJ whole genome shotgun (WGS) entry which is preliminary data.</text>
</comment>
<dbReference type="Proteomes" id="UP001291926">
    <property type="component" value="Unassembled WGS sequence"/>
</dbReference>
<evidence type="ECO:0000259" key="3">
    <source>
        <dbReference type="PROSITE" id="PS50104"/>
    </source>
</evidence>
<dbReference type="PANTHER" id="PTHR11017:SF537">
    <property type="entry name" value="TMV RESISTANCE PROTEIN N-LIKE"/>
    <property type="match status" value="1"/>
</dbReference>
<dbReference type="Gene3D" id="3.40.50.300">
    <property type="entry name" value="P-loop containing nucleotide triphosphate hydrolases"/>
    <property type="match status" value="1"/>
</dbReference>
<dbReference type="Pfam" id="PF00931">
    <property type="entry name" value="NB-ARC"/>
    <property type="match status" value="1"/>
</dbReference>
<feature type="domain" description="TIR" evidence="3">
    <location>
        <begin position="12"/>
        <end position="190"/>
    </location>
</feature>
<organism evidence="4 5">
    <name type="scientific">Penstemon davidsonii</name>
    <dbReference type="NCBI Taxonomy" id="160366"/>
    <lineage>
        <taxon>Eukaryota</taxon>
        <taxon>Viridiplantae</taxon>
        <taxon>Streptophyta</taxon>
        <taxon>Embryophyta</taxon>
        <taxon>Tracheophyta</taxon>
        <taxon>Spermatophyta</taxon>
        <taxon>Magnoliopsida</taxon>
        <taxon>eudicotyledons</taxon>
        <taxon>Gunneridae</taxon>
        <taxon>Pentapetalae</taxon>
        <taxon>asterids</taxon>
        <taxon>lamiids</taxon>
        <taxon>Lamiales</taxon>
        <taxon>Plantaginaceae</taxon>
        <taxon>Cheloneae</taxon>
        <taxon>Penstemon</taxon>
    </lineage>
</organism>
<dbReference type="InterPro" id="IPR044974">
    <property type="entry name" value="Disease_R_plants"/>
</dbReference>
<dbReference type="Gene3D" id="3.40.50.10140">
    <property type="entry name" value="Toll/interleukin-1 receptor homology (TIR) domain"/>
    <property type="match status" value="1"/>
</dbReference>
<sequence>MGALQIQEIHRFTYHVFLSFRGEDTRKNFTDHLYTALINAGIITFRDDDEIPRGENIEAELQKAIRESKISLIVFSRNYATSRWCLDELVRILERSKIHGQIILPVFFDVEPYDVQNQTGSFEEAFLKHEERLKGILMDEEKMEWMKKVEAWRKALKEVANLEGEVLKNQENGHEAKFIKKIVKELVQKLDRTVLSVPVFTVDIESRIRNINLWLQDGSTDVGLAIICGIGGVGKTTIAKILYNLNYDKFDGSCFLANIREASQQPDGLVSLQRQILSNILRGRKEKVHNIYEGITKIKESIGSKKILLVLDDADQMDHLDSLLGMRDWYRSGSKVIITSRNEKLLKSHGKHKLYKIPELDSANSLKLFSLHAFGQDHPFEDLMEYSITATEHCGGLPFAIQVLGSSLHGRSPEIWKSRLQKLEAIPHSEIQRKLESSYDSLQDYNEKDLFLLIAAFFVGKDKDTVVKFLEENDFHPIVELQNLVDGSLVYVDSDNKLLMHQLIQKMGKEILRKKLRDDPESTSRLLHFGESFNVLKQNNVSETREGIKDKFLCVRSIDTDETKRFRSHDLDDESILRFLLDSLKRRFLGLLGNS</sequence>
<dbReference type="SUPFAM" id="SSF52540">
    <property type="entry name" value="P-loop containing nucleoside triphosphate hydrolases"/>
    <property type="match status" value="1"/>
</dbReference>
<reference evidence="4 5" key="1">
    <citation type="journal article" date="2023" name="bioRxiv">
        <title>Genome report: Whole genome sequence and annotation of Penstemon davidsonii.</title>
        <authorList>
            <person name="Ostevik K.L."/>
            <person name="Alabady M."/>
            <person name="Zhang M."/>
            <person name="Rausher M.D."/>
        </authorList>
    </citation>
    <scope>NUCLEOTIDE SEQUENCE [LARGE SCALE GENOMIC DNA]</scope>
    <source>
        <strain evidence="4">DNT005</strain>
        <tissue evidence="4">Whole leaf</tissue>
    </source>
</reference>
<evidence type="ECO:0000256" key="1">
    <source>
        <dbReference type="ARBA" id="ARBA00022614"/>
    </source>
</evidence>
<keyword evidence="5" id="KW-1185">Reference proteome</keyword>
<dbReference type="InterPro" id="IPR002182">
    <property type="entry name" value="NB-ARC"/>
</dbReference>
<gene>
    <name evidence="4" type="ORF">RD792_018148</name>
</gene>
<name>A0ABR0DVP2_9LAMI</name>
<evidence type="ECO:0000256" key="2">
    <source>
        <dbReference type="ARBA" id="ARBA00022737"/>
    </source>
</evidence>
<dbReference type="SMART" id="SM00255">
    <property type="entry name" value="TIR"/>
    <property type="match status" value="1"/>
</dbReference>
<dbReference type="PRINTS" id="PR00364">
    <property type="entry name" value="DISEASERSIST"/>
</dbReference>
<keyword evidence="2" id="KW-0677">Repeat</keyword>
<evidence type="ECO:0000313" key="5">
    <source>
        <dbReference type="Proteomes" id="UP001291926"/>
    </source>
</evidence>
<dbReference type="InterPro" id="IPR035897">
    <property type="entry name" value="Toll_tir_struct_dom_sf"/>
</dbReference>
<accession>A0ABR0DVP2</accession>
<evidence type="ECO:0000313" key="4">
    <source>
        <dbReference type="EMBL" id="KAK4493041.1"/>
    </source>
</evidence>
<dbReference type="InterPro" id="IPR000157">
    <property type="entry name" value="TIR_dom"/>
</dbReference>
<protein>
    <recommendedName>
        <fullName evidence="3">TIR domain-containing protein</fullName>
    </recommendedName>
</protein>
<dbReference type="InterPro" id="IPR042197">
    <property type="entry name" value="Apaf_helical"/>
</dbReference>
<dbReference type="Pfam" id="PF23282">
    <property type="entry name" value="WHD_ROQ1"/>
    <property type="match status" value="1"/>
</dbReference>
<dbReference type="InterPro" id="IPR027417">
    <property type="entry name" value="P-loop_NTPase"/>
</dbReference>